<keyword evidence="9" id="KW-1133">Transmembrane helix</keyword>
<dbReference type="Proteomes" id="UP000566819">
    <property type="component" value="Unassembled WGS sequence"/>
</dbReference>
<dbReference type="Gene3D" id="3.40.30.120">
    <property type="match status" value="1"/>
</dbReference>
<dbReference type="GO" id="GO:0018576">
    <property type="term" value="F:catechol 1,2-dioxygenase activity"/>
    <property type="evidence" value="ECO:0007669"/>
    <property type="project" value="InterPro"/>
</dbReference>
<comment type="caution">
    <text evidence="13">The sequence shown here is derived from an EMBL/GenBank/DDBJ whole genome shotgun (WGS) entry which is preliminary data.</text>
</comment>
<evidence type="ECO:0000256" key="4">
    <source>
        <dbReference type="ARBA" id="ARBA00022723"/>
    </source>
</evidence>
<keyword evidence="9" id="KW-0472">Membrane</keyword>
<comment type="cofactor">
    <cofactor evidence="1">
        <name>Fe(3+)</name>
        <dbReference type="ChEBI" id="CHEBI:29034"/>
    </cofactor>
</comment>
<dbReference type="AlphaFoldDB" id="A0A8H4RFP4"/>
<evidence type="ECO:0000313" key="14">
    <source>
        <dbReference type="Proteomes" id="UP000566819"/>
    </source>
</evidence>
<dbReference type="SUPFAM" id="SSF49482">
    <property type="entry name" value="Aromatic compound dioxygenase"/>
    <property type="match status" value="1"/>
</dbReference>
<evidence type="ECO:0000259" key="12">
    <source>
        <dbReference type="Pfam" id="PF04444"/>
    </source>
</evidence>
<dbReference type="InterPro" id="IPR000627">
    <property type="entry name" value="Intradiol_dOase_C"/>
</dbReference>
<dbReference type="PANTHER" id="PTHR43004">
    <property type="entry name" value="TRK SYSTEM POTASSIUM UPTAKE PROTEIN"/>
    <property type="match status" value="1"/>
</dbReference>
<proteinExistence type="predicted"/>
<feature type="domain" description="Intradiol ring-cleavage dioxygenases" evidence="10">
    <location>
        <begin position="681"/>
        <end position="741"/>
    </location>
</feature>
<dbReference type="InterPro" id="IPR050641">
    <property type="entry name" value="RIFMO-like"/>
</dbReference>
<dbReference type="Gene3D" id="2.60.130.10">
    <property type="entry name" value="Aromatic compound dioxygenase"/>
    <property type="match status" value="2"/>
</dbReference>
<evidence type="ECO:0000256" key="7">
    <source>
        <dbReference type="ARBA" id="ARBA00023004"/>
    </source>
</evidence>
<dbReference type="OrthoDB" id="2690153at2759"/>
<evidence type="ECO:0000259" key="11">
    <source>
        <dbReference type="Pfam" id="PF01494"/>
    </source>
</evidence>
<evidence type="ECO:0000256" key="9">
    <source>
        <dbReference type="SAM" id="Phobius"/>
    </source>
</evidence>
<dbReference type="Pfam" id="PF04444">
    <property type="entry name" value="Dioxygenase_N"/>
    <property type="match status" value="1"/>
</dbReference>
<dbReference type="PRINTS" id="PR00420">
    <property type="entry name" value="RNGMNOXGNASE"/>
</dbReference>
<evidence type="ECO:0000256" key="8">
    <source>
        <dbReference type="SAM" id="MobiDB-lite"/>
    </source>
</evidence>
<keyword evidence="4" id="KW-0479">Metal-binding</keyword>
<feature type="region of interest" description="Disordered" evidence="8">
    <location>
        <begin position="553"/>
        <end position="572"/>
    </location>
</feature>
<keyword evidence="5" id="KW-0274">FAD</keyword>
<evidence type="ECO:0000259" key="10">
    <source>
        <dbReference type="Pfam" id="PF00775"/>
    </source>
</evidence>
<sequence>MSKPQQAPVLIVGGGIVGLSASLFLSSHGINSLLVERHTGTSIHPRARGVNSRTMELYRELGIDEAIRLAGASLSLSMGIYKGSSLVSVIEPHKRKEKNGSGKFPFESFVEKIGPTRGTRGTQDLIEPVLLAAARNRGGDVRFNTECIAFDQDDNGIKATMRDRSDGSESIVHADYMIAADGAGSPIRQKLGVQTTGAGTLGYLLNILFEADLRELVQGREFSMCLIEHPKVRGLFTSINNSNRWVFHLSYDPSKGEKVGDFSPQRCEELVKIALGLPDIEVEIKSILPWEPTVRVAEQFQYGRLFLAGDAAHQMPPWGGQGANTGIADVHNLAWKLATVLHGRATEALLATYDAERVPIGRLVSEESGAAADEHGLFSLDKSFRTIWAIIRRVPRIAGFGYQYTSQGINTEDTTPFPWSLRWLLHPLQWFLKLDGKAGTRTPHLWVQRKGQRISTLDILGKSFVLFVGADGEAWCKNVPSVFASVGVVLEAYQIGPVGDLVCSKGEWESLAGISSTGALLGLCVVNVGFGSLFPGISLQGYHNRGFWDFANQRPPLTTSPSAPSKPLPPMKAPHSRFDPNFTQHVIEATGPKATPGMRQVMGSLIRHLHDFARENEITVDEWMAGVNMINWAGKMSDEKMNEGQLLCDVIGLESLVDEITFKLAAETNDHATATRDLQTKKPVVGAWVDVWQASTNRLYEQQDKNQVEHNVRGKFKTDDNGRYALYCLRPTPYPVPNDGNYSPVPEWNVETGTDCSKGPAGKLLEYLDRHPYRPAHIHLIITREGYKPVTTQIFDSKDKYLENDSVFAVKNSLIVDFKPLKSNDKATLELEYDILVAKVNAAA</sequence>
<dbReference type="GO" id="GO:0008199">
    <property type="term" value="F:ferric iron binding"/>
    <property type="evidence" value="ECO:0007669"/>
    <property type="project" value="InterPro"/>
</dbReference>
<feature type="domain" description="Intradiol ring-cleavage dioxygenases" evidence="10">
    <location>
        <begin position="756"/>
        <end position="836"/>
    </location>
</feature>
<dbReference type="Pfam" id="PF01494">
    <property type="entry name" value="FAD_binding_3"/>
    <property type="match status" value="1"/>
</dbReference>
<evidence type="ECO:0000256" key="5">
    <source>
        <dbReference type="ARBA" id="ARBA00022827"/>
    </source>
</evidence>
<gene>
    <name evidence="13" type="ORF">G7Y89_g10107</name>
</gene>
<dbReference type="Pfam" id="PF00775">
    <property type="entry name" value="Dioxygenase_C"/>
    <property type="match status" value="2"/>
</dbReference>
<dbReference type="Gene3D" id="3.30.9.10">
    <property type="entry name" value="D-Amino Acid Oxidase, subunit A, domain 2"/>
    <property type="match status" value="1"/>
</dbReference>
<dbReference type="InterPro" id="IPR007535">
    <property type="entry name" value="Catechol_dOase_N"/>
</dbReference>
<dbReference type="InterPro" id="IPR015889">
    <property type="entry name" value="Intradiol_dOase_core"/>
</dbReference>
<feature type="domain" description="FAD-binding" evidence="11">
    <location>
        <begin position="7"/>
        <end position="366"/>
    </location>
</feature>
<dbReference type="InterPro" id="IPR036188">
    <property type="entry name" value="FAD/NAD-bd_sf"/>
</dbReference>
<protein>
    <recommendedName>
        <fullName evidence="15">FAD-binding domain-containing protein</fullName>
    </recommendedName>
</protein>
<organism evidence="13 14">
    <name type="scientific">Cudoniella acicularis</name>
    <dbReference type="NCBI Taxonomy" id="354080"/>
    <lineage>
        <taxon>Eukaryota</taxon>
        <taxon>Fungi</taxon>
        <taxon>Dikarya</taxon>
        <taxon>Ascomycota</taxon>
        <taxon>Pezizomycotina</taxon>
        <taxon>Leotiomycetes</taxon>
        <taxon>Helotiales</taxon>
        <taxon>Tricladiaceae</taxon>
        <taxon>Cudoniella</taxon>
    </lineage>
</organism>
<dbReference type="GO" id="GO:0016709">
    <property type="term" value="F:oxidoreductase activity, acting on paired donors, with incorporation or reduction of molecular oxygen, NAD(P)H as one donor, and incorporation of one atom of oxygen"/>
    <property type="evidence" value="ECO:0007669"/>
    <property type="project" value="UniProtKB-ARBA"/>
</dbReference>
<comment type="cofactor">
    <cofactor evidence="2">
        <name>FAD</name>
        <dbReference type="ChEBI" id="CHEBI:57692"/>
    </cofactor>
</comment>
<dbReference type="GO" id="GO:0009712">
    <property type="term" value="P:catechol-containing compound metabolic process"/>
    <property type="evidence" value="ECO:0007669"/>
    <property type="project" value="InterPro"/>
</dbReference>
<evidence type="ECO:0000256" key="2">
    <source>
        <dbReference type="ARBA" id="ARBA00001974"/>
    </source>
</evidence>
<evidence type="ECO:0008006" key="15">
    <source>
        <dbReference type="Google" id="ProtNLM"/>
    </source>
</evidence>
<evidence type="ECO:0000256" key="3">
    <source>
        <dbReference type="ARBA" id="ARBA00022630"/>
    </source>
</evidence>
<evidence type="ECO:0000256" key="6">
    <source>
        <dbReference type="ARBA" id="ARBA00023002"/>
    </source>
</evidence>
<dbReference type="EMBL" id="JAAMPI010000869">
    <property type="protein sequence ID" value="KAF4628045.1"/>
    <property type="molecule type" value="Genomic_DNA"/>
</dbReference>
<evidence type="ECO:0000313" key="13">
    <source>
        <dbReference type="EMBL" id="KAF4628045.1"/>
    </source>
</evidence>
<keyword evidence="7" id="KW-0408">Iron</keyword>
<feature type="transmembrane region" description="Helical" evidence="9">
    <location>
        <begin position="7"/>
        <end position="25"/>
    </location>
</feature>
<keyword evidence="6" id="KW-0560">Oxidoreductase</keyword>
<keyword evidence="9" id="KW-0812">Transmembrane</keyword>
<feature type="domain" description="Catechol dioxygenase N-terminal" evidence="12">
    <location>
        <begin position="598"/>
        <end position="663"/>
    </location>
</feature>
<dbReference type="PANTHER" id="PTHR43004:SF19">
    <property type="entry name" value="BINDING MONOOXYGENASE, PUTATIVE (JCVI)-RELATED"/>
    <property type="match status" value="1"/>
</dbReference>
<evidence type="ECO:0000256" key="1">
    <source>
        <dbReference type="ARBA" id="ARBA00001965"/>
    </source>
</evidence>
<dbReference type="Gene3D" id="3.50.50.60">
    <property type="entry name" value="FAD/NAD(P)-binding domain"/>
    <property type="match status" value="1"/>
</dbReference>
<dbReference type="InterPro" id="IPR002938">
    <property type="entry name" value="FAD-bd"/>
</dbReference>
<dbReference type="GO" id="GO:0071949">
    <property type="term" value="F:FAD binding"/>
    <property type="evidence" value="ECO:0007669"/>
    <property type="project" value="InterPro"/>
</dbReference>
<reference evidence="13 14" key="1">
    <citation type="submission" date="2020-03" db="EMBL/GenBank/DDBJ databases">
        <title>Draft Genome Sequence of Cudoniella acicularis.</title>
        <authorList>
            <person name="Buettner E."/>
            <person name="Kellner H."/>
        </authorList>
    </citation>
    <scope>NUCLEOTIDE SEQUENCE [LARGE SCALE GENOMIC DNA]</scope>
    <source>
        <strain evidence="13 14">DSM 108380</strain>
    </source>
</reference>
<accession>A0A8H4RFP4</accession>
<name>A0A8H4RFP4_9HELO</name>
<keyword evidence="14" id="KW-1185">Reference proteome</keyword>
<dbReference type="SUPFAM" id="SSF51905">
    <property type="entry name" value="FAD/NAD(P)-binding domain"/>
    <property type="match status" value="1"/>
</dbReference>
<keyword evidence="3" id="KW-0285">Flavoprotein</keyword>